<evidence type="ECO:0000313" key="2">
    <source>
        <dbReference type="EMBL" id="MBF9239959.1"/>
    </source>
</evidence>
<keyword evidence="3" id="KW-1185">Reference proteome</keyword>
<proteinExistence type="predicted"/>
<organism evidence="2 3">
    <name type="scientific">Hymenobacter jeongseonensis</name>
    <dbReference type="NCBI Taxonomy" id="2791027"/>
    <lineage>
        <taxon>Bacteria</taxon>
        <taxon>Pseudomonadati</taxon>
        <taxon>Bacteroidota</taxon>
        <taxon>Cytophagia</taxon>
        <taxon>Cytophagales</taxon>
        <taxon>Hymenobacteraceae</taxon>
        <taxon>Hymenobacter</taxon>
    </lineage>
</organism>
<gene>
    <name evidence="2" type="ORF">I2I05_21385</name>
</gene>
<feature type="domain" description="Imm33-like" evidence="1">
    <location>
        <begin position="7"/>
        <end position="109"/>
    </location>
</feature>
<sequence>MTKEETQRRLCQQYGAAYVASPAGQKVGVAVGVRTKGRPLHGVRHQPEGDTTGWYVWAGEPSDADDFFQPVHVAHLEEWEPHLHRFLGLAPGWRFLLVPEEGYEDVWFDETLVS</sequence>
<evidence type="ECO:0000259" key="1">
    <source>
        <dbReference type="Pfam" id="PF24719"/>
    </source>
</evidence>
<protein>
    <recommendedName>
        <fullName evidence="1">Imm33-like domain-containing protein</fullName>
    </recommendedName>
</protein>
<name>A0ABS0IPG9_9BACT</name>
<dbReference type="Proteomes" id="UP000597617">
    <property type="component" value="Unassembled WGS sequence"/>
</dbReference>
<dbReference type="Pfam" id="PF24719">
    <property type="entry name" value="Imm33-like"/>
    <property type="match status" value="1"/>
</dbReference>
<evidence type="ECO:0000313" key="3">
    <source>
        <dbReference type="Proteomes" id="UP000597617"/>
    </source>
</evidence>
<reference evidence="2 3" key="1">
    <citation type="submission" date="2020-11" db="EMBL/GenBank/DDBJ databases">
        <authorList>
            <person name="Kim M.K."/>
        </authorList>
    </citation>
    <scope>NUCLEOTIDE SEQUENCE [LARGE SCALE GENOMIC DNA]</scope>
    <source>
        <strain evidence="2 3">BT683</strain>
    </source>
</reference>
<comment type="caution">
    <text evidence="2">The sequence shown here is derived from an EMBL/GenBank/DDBJ whole genome shotgun (WGS) entry which is preliminary data.</text>
</comment>
<accession>A0ABS0IPG9</accession>
<dbReference type="RefSeq" id="WP_196284308.1">
    <property type="nucleotide sequence ID" value="NZ_JADQDQ010000023.1"/>
</dbReference>
<dbReference type="EMBL" id="JADQDQ010000023">
    <property type="protein sequence ID" value="MBF9239959.1"/>
    <property type="molecule type" value="Genomic_DNA"/>
</dbReference>
<dbReference type="InterPro" id="IPR056509">
    <property type="entry name" value="Imm33-like"/>
</dbReference>